<reference evidence="1 2" key="1">
    <citation type="journal article" date="2016" name="Nat. Commun.">
        <title>Extremotolerant tardigrade genome and improved radiotolerance of human cultured cells by tardigrade-unique protein.</title>
        <authorList>
            <person name="Hashimoto T."/>
            <person name="Horikawa D.D."/>
            <person name="Saito Y."/>
            <person name="Kuwahara H."/>
            <person name="Kozuka-Hata H."/>
            <person name="Shin-I T."/>
            <person name="Minakuchi Y."/>
            <person name="Ohishi K."/>
            <person name="Motoyama A."/>
            <person name="Aizu T."/>
            <person name="Enomoto A."/>
            <person name="Kondo K."/>
            <person name="Tanaka S."/>
            <person name="Hara Y."/>
            <person name="Koshikawa S."/>
            <person name="Sagara H."/>
            <person name="Miura T."/>
            <person name="Yokobori S."/>
            <person name="Miyagawa K."/>
            <person name="Suzuki Y."/>
            <person name="Kubo T."/>
            <person name="Oyama M."/>
            <person name="Kohara Y."/>
            <person name="Fujiyama A."/>
            <person name="Arakawa K."/>
            <person name="Katayama T."/>
            <person name="Toyoda A."/>
            <person name="Kunieda T."/>
        </authorList>
    </citation>
    <scope>NUCLEOTIDE SEQUENCE [LARGE SCALE GENOMIC DNA]</scope>
    <source>
        <strain evidence="1 2">YOKOZUNA-1</strain>
    </source>
</reference>
<evidence type="ECO:0000313" key="2">
    <source>
        <dbReference type="Proteomes" id="UP000186922"/>
    </source>
</evidence>
<proteinExistence type="predicted"/>
<sequence length="58" mass="6386">MGVRLFIPAGLTGTYQPLDIVPEPLHMIANPEEASEVDNLDDTFDRSFSSVEDSFTEA</sequence>
<organism evidence="1 2">
    <name type="scientific">Ramazzottius varieornatus</name>
    <name type="common">Water bear</name>
    <name type="synonym">Tardigrade</name>
    <dbReference type="NCBI Taxonomy" id="947166"/>
    <lineage>
        <taxon>Eukaryota</taxon>
        <taxon>Metazoa</taxon>
        <taxon>Ecdysozoa</taxon>
        <taxon>Tardigrada</taxon>
        <taxon>Eutardigrada</taxon>
        <taxon>Parachela</taxon>
        <taxon>Hypsibioidea</taxon>
        <taxon>Ramazzottiidae</taxon>
        <taxon>Ramazzottius</taxon>
    </lineage>
</organism>
<dbReference type="Proteomes" id="UP000186922">
    <property type="component" value="Unassembled WGS sequence"/>
</dbReference>
<dbReference type="EMBL" id="BDGG01000014">
    <property type="protein sequence ID" value="GAV07151.1"/>
    <property type="molecule type" value="Genomic_DNA"/>
</dbReference>
<protein>
    <submittedName>
        <fullName evidence="1">Uncharacterized protein</fullName>
    </submittedName>
</protein>
<comment type="caution">
    <text evidence="1">The sequence shown here is derived from an EMBL/GenBank/DDBJ whole genome shotgun (WGS) entry which is preliminary data.</text>
</comment>
<dbReference type="AlphaFoldDB" id="A0A1D1W168"/>
<keyword evidence="2" id="KW-1185">Reference proteome</keyword>
<evidence type="ECO:0000313" key="1">
    <source>
        <dbReference type="EMBL" id="GAV07151.1"/>
    </source>
</evidence>
<name>A0A1D1W168_RAMVA</name>
<accession>A0A1D1W168</accession>
<gene>
    <name evidence="1" type="primary">RvY_17026-1</name>
    <name evidence="1" type="synonym">RvY_17026.1</name>
    <name evidence="1" type="ORF">RvY_17026</name>
</gene>